<keyword evidence="7 11" id="KW-0862">Zinc</keyword>
<name>A0ABY8EBM1_9FIRM</name>
<evidence type="ECO:0000313" key="14">
    <source>
        <dbReference type="EMBL" id="WFD10323.1"/>
    </source>
</evidence>
<evidence type="ECO:0000256" key="3">
    <source>
        <dbReference type="ARBA" id="ARBA00022670"/>
    </source>
</evidence>
<dbReference type="Proteomes" id="UP001222800">
    <property type="component" value="Chromosome"/>
</dbReference>
<feature type="transmembrane region" description="Helical" evidence="12">
    <location>
        <begin position="49"/>
        <end position="67"/>
    </location>
</feature>
<dbReference type="CDD" id="cd07325">
    <property type="entry name" value="M48_Ste24p_like"/>
    <property type="match status" value="1"/>
</dbReference>
<keyword evidence="10 12" id="KW-0472">Membrane</keyword>
<comment type="subcellular location">
    <subcellularLocation>
        <location evidence="1">Cell membrane</location>
        <topology evidence="1">Multi-pass membrane protein</topology>
    </subcellularLocation>
</comment>
<evidence type="ECO:0000256" key="9">
    <source>
        <dbReference type="ARBA" id="ARBA00023049"/>
    </source>
</evidence>
<keyword evidence="2" id="KW-1003">Cell membrane</keyword>
<evidence type="ECO:0000259" key="13">
    <source>
        <dbReference type="Pfam" id="PF01435"/>
    </source>
</evidence>
<accession>A0ABY8EBM1</accession>
<proteinExistence type="inferred from homology"/>
<dbReference type="Gene3D" id="3.30.2010.10">
    <property type="entry name" value="Metalloproteases ('zincins'), catalytic domain"/>
    <property type="match status" value="1"/>
</dbReference>
<reference evidence="14 15" key="1">
    <citation type="submission" date="2023-03" db="EMBL/GenBank/DDBJ databases">
        <title>Complete genome sequence of Tepidibacter sp. SWIR-1, isolated from a deep-sea hydrothermal vent.</title>
        <authorList>
            <person name="Li X."/>
        </authorList>
    </citation>
    <scope>NUCLEOTIDE SEQUENCE [LARGE SCALE GENOMIC DNA]</scope>
    <source>
        <strain evidence="14 15">SWIR-1</strain>
    </source>
</reference>
<keyword evidence="4 12" id="KW-0812">Transmembrane</keyword>
<evidence type="ECO:0000256" key="4">
    <source>
        <dbReference type="ARBA" id="ARBA00022692"/>
    </source>
</evidence>
<keyword evidence="9 11" id="KW-0482">Metalloprotease</keyword>
<evidence type="ECO:0000256" key="12">
    <source>
        <dbReference type="SAM" id="Phobius"/>
    </source>
</evidence>
<dbReference type="InterPro" id="IPR050083">
    <property type="entry name" value="HtpX_protease"/>
</dbReference>
<evidence type="ECO:0000256" key="11">
    <source>
        <dbReference type="RuleBase" id="RU003983"/>
    </source>
</evidence>
<dbReference type="InterPro" id="IPR001915">
    <property type="entry name" value="Peptidase_M48"/>
</dbReference>
<organism evidence="14 15">
    <name type="scientific">Tepidibacter hydrothermalis</name>
    <dbReference type="NCBI Taxonomy" id="3036126"/>
    <lineage>
        <taxon>Bacteria</taxon>
        <taxon>Bacillati</taxon>
        <taxon>Bacillota</taxon>
        <taxon>Clostridia</taxon>
        <taxon>Peptostreptococcales</taxon>
        <taxon>Peptostreptococcaceae</taxon>
        <taxon>Tepidibacter</taxon>
    </lineage>
</organism>
<sequence>MEEEISLQMKDLVHPKEKILYRLCVLITIVGVIGSIMAIILGLVDKEEMQTIMGGFAIIFVVIYQLGKMYAKTQVNSIKLSKRQFPEVYEIIEDFAQKLEMKKIPEVYVVQQGGVLNAFAATFFSRDYIQINIDIFEIAYREHKDLDALSFVIGHEMGHIKMGHTKLKYILLTFASNLIPIVGATLSRAREYTCDRHASYLCPQGRKSLVLLAAGKHMYKNVDVEEVVKQGQYQKGIFQWFANATASHPVLAKRMKALMDLDTPGRLF</sequence>
<dbReference type="PANTHER" id="PTHR43221">
    <property type="entry name" value="PROTEASE HTPX"/>
    <property type="match status" value="1"/>
</dbReference>
<keyword evidence="3 11" id="KW-0645">Protease</keyword>
<evidence type="ECO:0000256" key="7">
    <source>
        <dbReference type="ARBA" id="ARBA00022833"/>
    </source>
</evidence>
<feature type="transmembrane region" description="Helical" evidence="12">
    <location>
        <begin position="20"/>
        <end position="43"/>
    </location>
</feature>
<keyword evidence="6 11" id="KW-0378">Hydrolase</keyword>
<evidence type="ECO:0000256" key="6">
    <source>
        <dbReference type="ARBA" id="ARBA00022801"/>
    </source>
</evidence>
<comment type="cofactor">
    <cofactor evidence="11">
        <name>Zn(2+)</name>
        <dbReference type="ChEBI" id="CHEBI:29105"/>
    </cofactor>
    <text evidence="11">Binds 1 zinc ion per subunit.</text>
</comment>
<keyword evidence="8 12" id="KW-1133">Transmembrane helix</keyword>
<evidence type="ECO:0000256" key="5">
    <source>
        <dbReference type="ARBA" id="ARBA00022723"/>
    </source>
</evidence>
<dbReference type="RefSeq" id="WP_277732298.1">
    <property type="nucleotide sequence ID" value="NZ_CP120733.1"/>
</dbReference>
<feature type="domain" description="Peptidase M48" evidence="13">
    <location>
        <begin position="174"/>
        <end position="259"/>
    </location>
</feature>
<dbReference type="PANTHER" id="PTHR43221:SF1">
    <property type="entry name" value="PROTEASE HTPX"/>
    <property type="match status" value="1"/>
</dbReference>
<evidence type="ECO:0000256" key="1">
    <source>
        <dbReference type="ARBA" id="ARBA00004651"/>
    </source>
</evidence>
<dbReference type="EMBL" id="CP120733">
    <property type="protein sequence ID" value="WFD10323.1"/>
    <property type="molecule type" value="Genomic_DNA"/>
</dbReference>
<evidence type="ECO:0000313" key="15">
    <source>
        <dbReference type="Proteomes" id="UP001222800"/>
    </source>
</evidence>
<keyword evidence="5" id="KW-0479">Metal-binding</keyword>
<feature type="domain" description="Peptidase M48" evidence="13">
    <location>
        <begin position="83"/>
        <end position="170"/>
    </location>
</feature>
<comment type="similarity">
    <text evidence="11">Belongs to the peptidase M48 family.</text>
</comment>
<evidence type="ECO:0000256" key="10">
    <source>
        <dbReference type="ARBA" id="ARBA00023136"/>
    </source>
</evidence>
<protein>
    <submittedName>
        <fullName evidence="14">M48 family metallopeptidase</fullName>
    </submittedName>
</protein>
<dbReference type="Pfam" id="PF01435">
    <property type="entry name" value="Peptidase_M48"/>
    <property type="match status" value="2"/>
</dbReference>
<evidence type="ECO:0000256" key="8">
    <source>
        <dbReference type="ARBA" id="ARBA00022989"/>
    </source>
</evidence>
<evidence type="ECO:0000256" key="2">
    <source>
        <dbReference type="ARBA" id="ARBA00022475"/>
    </source>
</evidence>
<keyword evidence="15" id="KW-1185">Reference proteome</keyword>
<gene>
    <name evidence="14" type="ORF">P4S50_18545</name>
</gene>